<dbReference type="AlphaFoldDB" id="A0AAE1CJN3"/>
<evidence type="ECO:0000313" key="2">
    <source>
        <dbReference type="Proteomes" id="UP001283361"/>
    </source>
</evidence>
<sequence>MDCPENFALRPRYTLHTSSTVDLCHCHCNTSKTPSRRDLVSYSRYTPHKSLLPDLCNCFCYTLLDHLRGNQPQGVWSHIILFPESGFRFKPRDKSNDRSRFRDDLRRFGGGALA</sequence>
<dbReference type="Proteomes" id="UP001283361">
    <property type="component" value="Unassembled WGS sequence"/>
</dbReference>
<protein>
    <submittedName>
        <fullName evidence="1">Uncharacterized protein</fullName>
    </submittedName>
</protein>
<organism evidence="1 2">
    <name type="scientific">Elysia crispata</name>
    <name type="common">lettuce slug</name>
    <dbReference type="NCBI Taxonomy" id="231223"/>
    <lineage>
        <taxon>Eukaryota</taxon>
        <taxon>Metazoa</taxon>
        <taxon>Spiralia</taxon>
        <taxon>Lophotrochozoa</taxon>
        <taxon>Mollusca</taxon>
        <taxon>Gastropoda</taxon>
        <taxon>Heterobranchia</taxon>
        <taxon>Euthyneura</taxon>
        <taxon>Panpulmonata</taxon>
        <taxon>Sacoglossa</taxon>
        <taxon>Placobranchoidea</taxon>
        <taxon>Plakobranchidae</taxon>
        <taxon>Elysia</taxon>
    </lineage>
</organism>
<dbReference type="EMBL" id="JAWDGP010007976">
    <property type="protein sequence ID" value="KAK3698336.1"/>
    <property type="molecule type" value="Genomic_DNA"/>
</dbReference>
<evidence type="ECO:0000313" key="1">
    <source>
        <dbReference type="EMBL" id="KAK3698336.1"/>
    </source>
</evidence>
<name>A0AAE1CJN3_9GAST</name>
<comment type="caution">
    <text evidence="1">The sequence shown here is derived from an EMBL/GenBank/DDBJ whole genome shotgun (WGS) entry which is preliminary data.</text>
</comment>
<proteinExistence type="predicted"/>
<reference evidence="1" key="1">
    <citation type="journal article" date="2023" name="G3 (Bethesda)">
        <title>A reference genome for the long-term kleptoplast-retaining sea slug Elysia crispata morphotype clarki.</title>
        <authorList>
            <person name="Eastman K.E."/>
            <person name="Pendleton A.L."/>
            <person name="Shaikh M.A."/>
            <person name="Suttiyut T."/>
            <person name="Ogas R."/>
            <person name="Tomko P."/>
            <person name="Gavelis G."/>
            <person name="Widhalm J.R."/>
            <person name="Wisecaver J.H."/>
        </authorList>
    </citation>
    <scope>NUCLEOTIDE SEQUENCE</scope>
    <source>
        <strain evidence="1">ECLA1</strain>
    </source>
</reference>
<keyword evidence="2" id="KW-1185">Reference proteome</keyword>
<accession>A0AAE1CJN3</accession>
<gene>
    <name evidence="1" type="ORF">RRG08_022898</name>
</gene>